<protein>
    <submittedName>
        <fullName evidence="1">Uncharacterized protein</fullName>
    </submittedName>
</protein>
<dbReference type="EMBL" id="CAMGYJ010000011">
    <property type="protein sequence ID" value="CAI0560509.1"/>
    <property type="molecule type" value="Genomic_DNA"/>
</dbReference>
<dbReference type="AlphaFoldDB" id="A0AAV0RSB6"/>
<accession>A0AAV0RSB6</accession>
<gene>
    <name evidence="1" type="ORF">LITE_LOCUS49724</name>
</gene>
<dbReference type="Proteomes" id="UP001154282">
    <property type="component" value="Unassembled WGS sequence"/>
</dbReference>
<organism evidence="1 2">
    <name type="scientific">Linum tenue</name>
    <dbReference type="NCBI Taxonomy" id="586396"/>
    <lineage>
        <taxon>Eukaryota</taxon>
        <taxon>Viridiplantae</taxon>
        <taxon>Streptophyta</taxon>
        <taxon>Embryophyta</taxon>
        <taxon>Tracheophyta</taxon>
        <taxon>Spermatophyta</taxon>
        <taxon>Magnoliopsida</taxon>
        <taxon>eudicotyledons</taxon>
        <taxon>Gunneridae</taxon>
        <taxon>Pentapetalae</taxon>
        <taxon>rosids</taxon>
        <taxon>fabids</taxon>
        <taxon>Malpighiales</taxon>
        <taxon>Linaceae</taxon>
        <taxon>Linum</taxon>
    </lineage>
</organism>
<reference evidence="1" key="1">
    <citation type="submission" date="2022-08" db="EMBL/GenBank/DDBJ databases">
        <authorList>
            <person name="Gutierrez-Valencia J."/>
        </authorList>
    </citation>
    <scope>NUCLEOTIDE SEQUENCE</scope>
</reference>
<evidence type="ECO:0000313" key="2">
    <source>
        <dbReference type="Proteomes" id="UP001154282"/>
    </source>
</evidence>
<evidence type="ECO:0000313" key="1">
    <source>
        <dbReference type="EMBL" id="CAI0560509.1"/>
    </source>
</evidence>
<keyword evidence="2" id="KW-1185">Reference proteome</keyword>
<name>A0AAV0RSB6_9ROSI</name>
<proteinExistence type="predicted"/>
<sequence length="39" mass="4468">MALPVEPQAACHTRVNNLYEPESVQFLMVVLWLAPEFHS</sequence>
<comment type="caution">
    <text evidence="1">The sequence shown here is derived from an EMBL/GenBank/DDBJ whole genome shotgun (WGS) entry which is preliminary data.</text>
</comment>